<feature type="non-terminal residue" evidence="1">
    <location>
        <position position="113"/>
    </location>
</feature>
<organism evidence="1">
    <name type="scientific">marine metagenome</name>
    <dbReference type="NCBI Taxonomy" id="408172"/>
    <lineage>
        <taxon>unclassified sequences</taxon>
        <taxon>metagenomes</taxon>
        <taxon>ecological metagenomes</taxon>
    </lineage>
</organism>
<sequence>MKLMLKILLLSLASLLCAAEGTVLTINNNEYSLHDFYSRYPKKQWERADSLQKDKMFTDFVKRELCVLEAKKMGLQNDPDIAVKIRDRSLQILVNESYEHFVATPLISPSELD</sequence>
<name>A0A381WFQ8_9ZZZZ</name>
<evidence type="ECO:0008006" key="2">
    <source>
        <dbReference type="Google" id="ProtNLM"/>
    </source>
</evidence>
<evidence type="ECO:0000313" key="1">
    <source>
        <dbReference type="EMBL" id="SVA50898.1"/>
    </source>
</evidence>
<dbReference type="EMBL" id="UINC01011546">
    <property type="protein sequence ID" value="SVA50898.1"/>
    <property type="molecule type" value="Genomic_DNA"/>
</dbReference>
<reference evidence="1" key="1">
    <citation type="submission" date="2018-05" db="EMBL/GenBank/DDBJ databases">
        <authorList>
            <person name="Lanie J.A."/>
            <person name="Ng W.-L."/>
            <person name="Kazmierczak K.M."/>
            <person name="Andrzejewski T.M."/>
            <person name="Davidsen T.M."/>
            <person name="Wayne K.J."/>
            <person name="Tettelin H."/>
            <person name="Glass J.I."/>
            <person name="Rusch D."/>
            <person name="Podicherti R."/>
            <person name="Tsui H.-C.T."/>
            <person name="Winkler M.E."/>
        </authorList>
    </citation>
    <scope>NUCLEOTIDE SEQUENCE</scope>
</reference>
<accession>A0A381WFQ8</accession>
<gene>
    <name evidence="1" type="ORF">METZ01_LOCUS103752</name>
</gene>
<protein>
    <recommendedName>
        <fullName evidence="2">PpiC domain-containing protein</fullName>
    </recommendedName>
</protein>
<proteinExistence type="predicted"/>
<dbReference type="AlphaFoldDB" id="A0A381WFQ8"/>